<name>A0A699XYS3_TANCI</name>
<feature type="non-terminal residue" evidence="2">
    <location>
        <position position="1"/>
    </location>
</feature>
<accession>A0A699XYS3</accession>
<protein>
    <submittedName>
        <fullName evidence="2">Uncharacterized protein</fullName>
    </submittedName>
</protein>
<proteinExistence type="predicted"/>
<evidence type="ECO:0000256" key="1">
    <source>
        <dbReference type="SAM" id="MobiDB-lite"/>
    </source>
</evidence>
<gene>
    <name evidence="2" type="ORF">Tci_935369</name>
</gene>
<reference evidence="2" key="1">
    <citation type="journal article" date="2019" name="Sci. Rep.">
        <title>Draft genome of Tanacetum cinerariifolium, the natural source of mosquito coil.</title>
        <authorList>
            <person name="Yamashiro T."/>
            <person name="Shiraishi A."/>
            <person name="Satake H."/>
            <person name="Nakayama K."/>
        </authorList>
    </citation>
    <scope>NUCLEOTIDE SEQUENCE</scope>
</reference>
<feature type="region of interest" description="Disordered" evidence="1">
    <location>
        <begin position="1"/>
        <end position="47"/>
    </location>
</feature>
<dbReference type="EMBL" id="BKCJ011975289">
    <property type="protein sequence ID" value="GFD63400.1"/>
    <property type="molecule type" value="Genomic_DNA"/>
</dbReference>
<dbReference type="AlphaFoldDB" id="A0A699XYS3"/>
<organism evidence="2">
    <name type="scientific">Tanacetum cinerariifolium</name>
    <name type="common">Dalmatian daisy</name>
    <name type="synonym">Chrysanthemum cinerariifolium</name>
    <dbReference type="NCBI Taxonomy" id="118510"/>
    <lineage>
        <taxon>Eukaryota</taxon>
        <taxon>Viridiplantae</taxon>
        <taxon>Streptophyta</taxon>
        <taxon>Embryophyta</taxon>
        <taxon>Tracheophyta</taxon>
        <taxon>Spermatophyta</taxon>
        <taxon>Magnoliopsida</taxon>
        <taxon>eudicotyledons</taxon>
        <taxon>Gunneridae</taxon>
        <taxon>Pentapetalae</taxon>
        <taxon>asterids</taxon>
        <taxon>campanulids</taxon>
        <taxon>Asterales</taxon>
        <taxon>Asteraceae</taxon>
        <taxon>Asteroideae</taxon>
        <taxon>Anthemideae</taxon>
        <taxon>Anthemidinae</taxon>
        <taxon>Tanacetum</taxon>
    </lineage>
</organism>
<sequence>RSRRETHISQLSGSGTGEGTGSKPGVPDAEDEEDNEEFGKVRWWTTV</sequence>
<comment type="caution">
    <text evidence="2">The sequence shown here is derived from an EMBL/GenBank/DDBJ whole genome shotgun (WGS) entry which is preliminary data.</text>
</comment>
<evidence type="ECO:0000313" key="2">
    <source>
        <dbReference type="EMBL" id="GFD63400.1"/>
    </source>
</evidence>